<dbReference type="PANTHER" id="PTHR43133:SF63">
    <property type="entry name" value="RNA POLYMERASE SIGMA FACTOR FECI-RELATED"/>
    <property type="match status" value="1"/>
</dbReference>
<evidence type="ECO:0000256" key="4">
    <source>
        <dbReference type="ARBA" id="ARBA00023163"/>
    </source>
</evidence>
<dbReference type="Gene3D" id="1.10.1740.10">
    <property type="match status" value="1"/>
</dbReference>
<keyword evidence="3" id="KW-0731">Sigma factor</keyword>
<gene>
    <name evidence="7" type="ORF">TH19_01125</name>
</gene>
<dbReference type="GO" id="GO:0003677">
    <property type="term" value="F:DNA binding"/>
    <property type="evidence" value="ECO:0007669"/>
    <property type="project" value="InterPro"/>
</dbReference>
<evidence type="ECO:0000256" key="3">
    <source>
        <dbReference type="ARBA" id="ARBA00023082"/>
    </source>
</evidence>
<dbReference type="NCBIfam" id="TIGR02937">
    <property type="entry name" value="sigma70-ECF"/>
    <property type="match status" value="1"/>
</dbReference>
<keyword evidence="4" id="KW-0804">Transcription</keyword>
<dbReference type="Gene3D" id="1.10.10.10">
    <property type="entry name" value="Winged helix-like DNA-binding domain superfamily/Winged helix DNA-binding domain"/>
    <property type="match status" value="1"/>
</dbReference>
<dbReference type="InterPro" id="IPR014284">
    <property type="entry name" value="RNA_pol_sigma-70_dom"/>
</dbReference>
<evidence type="ECO:0000259" key="6">
    <source>
        <dbReference type="Pfam" id="PF08281"/>
    </source>
</evidence>
<evidence type="ECO:0000256" key="1">
    <source>
        <dbReference type="ARBA" id="ARBA00010641"/>
    </source>
</evidence>
<evidence type="ECO:0000313" key="8">
    <source>
        <dbReference type="Proteomes" id="UP000253226"/>
    </source>
</evidence>
<comment type="caution">
    <text evidence="7">The sequence shown here is derived from an EMBL/GenBank/DDBJ whole genome shotgun (WGS) entry which is preliminary data.</text>
</comment>
<dbReference type="SUPFAM" id="SSF88946">
    <property type="entry name" value="Sigma2 domain of RNA polymerase sigma factors"/>
    <property type="match status" value="1"/>
</dbReference>
<organism evidence="7 8">
    <name type="scientific">Thalassospira profundimaris</name>
    <dbReference type="NCBI Taxonomy" id="502049"/>
    <lineage>
        <taxon>Bacteria</taxon>
        <taxon>Pseudomonadati</taxon>
        <taxon>Pseudomonadota</taxon>
        <taxon>Alphaproteobacteria</taxon>
        <taxon>Rhodospirillales</taxon>
        <taxon>Thalassospiraceae</taxon>
        <taxon>Thalassospira</taxon>
    </lineage>
</organism>
<dbReference type="SUPFAM" id="SSF88659">
    <property type="entry name" value="Sigma3 and sigma4 domains of RNA polymerase sigma factors"/>
    <property type="match status" value="1"/>
</dbReference>
<dbReference type="Proteomes" id="UP000253226">
    <property type="component" value="Unassembled WGS sequence"/>
</dbReference>
<dbReference type="EMBL" id="JPWF01000001">
    <property type="protein sequence ID" value="RCK39686.1"/>
    <property type="molecule type" value="Genomic_DNA"/>
</dbReference>
<name>A0A367WE07_9PROT</name>
<evidence type="ECO:0000313" key="7">
    <source>
        <dbReference type="EMBL" id="RCK39686.1"/>
    </source>
</evidence>
<feature type="domain" description="RNA polymerase sigma-70 region 2" evidence="5">
    <location>
        <begin position="17"/>
        <end position="82"/>
    </location>
</feature>
<dbReference type="InterPro" id="IPR013249">
    <property type="entry name" value="RNA_pol_sigma70_r4_t2"/>
</dbReference>
<feature type="domain" description="RNA polymerase sigma factor 70 region 4 type 2" evidence="6">
    <location>
        <begin position="115"/>
        <end position="165"/>
    </location>
</feature>
<dbReference type="AlphaFoldDB" id="A0A367WE07"/>
<evidence type="ECO:0000259" key="5">
    <source>
        <dbReference type="Pfam" id="PF04542"/>
    </source>
</evidence>
<dbReference type="GO" id="GO:0016987">
    <property type="term" value="F:sigma factor activity"/>
    <property type="evidence" value="ECO:0007669"/>
    <property type="project" value="UniProtKB-KW"/>
</dbReference>
<dbReference type="InterPro" id="IPR007627">
    <property type="entry name" value="RNA_pol_sigma70_r2"/>
</dbReference>
<dbReference type="InterPro" id="IPR036388">
    <property type="entry name" value="WH-like_DNA-bd_sf"/>
</dbReference>
<comment type="similarity">
    <text evidence="1">Belongs to the sigma-70 factor family. ECF subfamily.</text>
</comment>
<keyword evidence="2" id="KW-0805">Transcription regulation</keyword>
<accession>A0A367WE07</accession>
<protein>
    <submittedName>
        <fullName evidence="7">Fec I</fullName>
    </submittedName>
</protein>
<reference evidence="7 8" key="1">
    <citation type="submission" date="2014-07" db="EMBL/GenBank/DDBJ databases">
        <title>Draft genome sequence of Thalassospira profundimaris 35.</title>
        <authorList>
            <person name="Lai Q."/>
            <person name="Shao Z."/>
        </authorList>
    </citation>
    <scope>NUCLEOTIDE SEQUENCE [LARGE SCALE GENOMIC DNA]</scope>
    <source>
        <strain evidence="7 8">35</strain>
    </source>
</reference>
<dbReference type="Pfam" id="PF04542">
    <property type="entry name" value="Sigma70_r2"/>
    <property type="match status" value="1"/>
</dbReference>
<dbReference type="PANTHER" id="PTHR43133">
    <property type="entry name" value="RNA POLYMERASE ECF-TYPE SIGMA FACTO"/>
    <property type="match status" value="1"/>
</dbReference>
<dbReference type="CDD" id="cd06171">
    <property type="entry name" value="Sigma70_r4"/>
    <property type="match status" value="1"/>
</dbReference>
<dbReference type="GO" id="GO:0006352">
    <property type="term" value="P:DNA-templated transcription initiation"/>
    <property type="evidence" value="ECO:0007669"/>
    <property type="project" value="InterPro"/>
</dbReference>
<sequence length="182" mass="21280">MQKPEVHTVTNWDVNTLFRTYRHRLVQFVRRRKLSWHLADDIVQDTFLRVVATPSLPEQRFAQSYLYRTASNLVIDHFRRERIISFVSEPDMAFELIADDSPSPEQIAWSRQELRRLQDALDTLPRELRAVFVLARLEGKTYVEIGKKLGIPSQTAFSRMVKALTLIKDVMEPAEKTDPAIR</sequence>
<dbReference type="InterPro" id="IPR039425">
    <property type="entry name" value="RNA_pol_sigma-70-like"/>
</dbReference>
<dbReference type="InterPro" id="IPR013324">
    <property type="entry name" value="RNA_pol_sigma_r3/r4-like"/>
</dbReference>
<dbReference type="Pfam" id="PF08281">
    <property type="entry name" value="Sigma70_r4_2"/>
    <property type="match status" value="1"/>
</dbReference>
<evidence type="ECO:0000256" key="2">
    <source>
        <dbReference type="ARBA" id="ARBA00023015"/>
    </source>
</evidence>
<proteinExistence type="inferred from homology"/>
<dbReference type="InterPro" id="IPR013325">
    <property type="entry name" value="RNA_pol_sigma_r2"/>
</dbReference>